<dbReference type="PROSITE" id="PS50176">
    <property type="entry name" value="ARM_REPEAT"/>
    <property type="match status" value="1"/>
</dbReference>
<evidence type="ECO:0000256" key="1">
    <source>
        <dbReference type="ARBA" id="ARBA00004173"/>
    </source>
</evidence>
<sequence length="341" mass="36650">MPSAAFLHSPLDTFTAKRFLQYTCGQKRFGSMVTSAAPGPTESYTSSLDALPSLLEKLEKDTTPADREKHLGKLIELVDERFCNFSLIAESVRVPLVQHGVVPPLLDLLKAPNTSISIATQVCRALGNICFDNDVGRTAVNEGDGISKLLELLQKNITNTQDGAAKLRVIACGFILNLTNECGQLLVKPSWPWGVPYCTCCVSSSTLSGLAAATGRLGDSTPLGLQPDQAGAAVCTRNIYTKYNTNAQTERKEKVSNFLAVADISSCQCMSSSNELNAVGLSDQSSCPRPLVREPNNTGRLRLCEPGWDSKVAAPPYGGIMIYSCLLSVLSSVTDRRTVKV</sequence>
<dbReference type="GO" id="GO:0005739">
    <property type="term" value="C:mitochondrion"/>
    <property type="evidence" value="ECO:0007669"/>
    <property type="project" value="UniProtKB-SubCell"/>
</dbReference>
<keyword evidence="4" id="KW-0963">Cytoplasm</keyword>
<dbReference type="InterPro" id="IPR011989">
    <property type="entry name" value="ARM-like"/>
</dbReference>
<feature type="repeat" description="ARM" evidence="7">
    <location>
        <begin position="100"/>
        <end position="144"/>
    </location>
</feature>
<dbReference type="PANTHER" id="PTHR10957">
    <property type="entry name" value="RAP1 GTPASE-GDP DISSOCIATION STIMULATOR 1"/>
    <property type="match status" value="1"/>
</dbReference>
<accession>A0ABD0JJM2</accession>
<dbReference type="Gene3D" id="1.25.10.10">
    <property type="entry name" value="Leucine-rich Repeat Variant"/>
    <property type="match status" value="1"/>
</dbReference>
<dbReference type="EMBL" id="JACVVK020000413">
    <property type="protein sequence ID" value="KAK7475192.1"/>
    <property type="molecule type" value="Genomic_DNA"/>
</dbReference>
<dbReference type="GO" id="GO:0005783">
    <property type="term" value="C:endoplasmic reticulum"/>
    <property type="evidence" value="ECO:0007669"/>
    <property type="project" value="UniProtKB-SubCell"/>
</dbReference>
<comment type="subcellular location">
    <subcellularLocation>
        <location evidence="3">Cytoplasm</location>
        <location evidence="3">Cytosol</location>
    </subcellularLocation>
    <subcellularLocation>
        <location evidence="2">Endoplasmic reticulum</location>
    </subcellularLocation>
    <subcellularLocation>
        <location evidence="1">Mitochondrion</location>
    </subcellularLocation>
</comment>
<evidence type="ECO:0000256" key="2">
    <source>
        <dbReference type="ARBA" id="ARBA00004240"/>
    </source>
</evidence>
<dbReference type="SMART" id="SM00185">
    <property type="entry name" value="ARM"/>
    <property type="match status" value="2"/>
</dbReference>
<dbReference type="InterPro" id="IPR000225">
    <property type="entry name" value="Armadillo"/>
</dbReference>
<dbReference type="AlphaFoldDB" id="A0ABD0JJM2"/>
<comment type="caution">
    <text evidence="8">The sequence shown here is derived from an EMBL/GenBank/DDBJ whole genome shotgun (WGS) entry which is preliminary data.</text>
</comment>
<dbReference type="Pfam" id="PF00514">
    <property type="entry name" value="Arm"/>
    <property type="match status" value="1"/>
</dbReference>
<dbReference type="Proteomes" id="UP001519460">
    <property type="component" value="Unassembled WGS sequence"/>
</dbReference>
<dbReference type="InterPro" id="IPR016024">
    <property type="entry name" value="ARM-type_fold"/>
</dbReference>
<gene>
    <name evidence="8" type="ORF">BaRGS_00033593</name>
</gene>
<evidence type="ECO:0000256" key="7">
    <source>
        <dbReference type="PROSITE-ProRule" id="PRU00259"/>
    </source>
</evidence>
<dbReference type="InterPro" id="IPR040144">
    <property type="entry name" value="RAP1GDS1"/>
</dbReference>
<name>A0ABD0JJM2_9CAEN</name>
<evidence type="ECO:0000256" key="6">
    <source>
        <dbReference type="ARBA" id="ARBA00023128"/>
    </source>
</evidence>
<organism evidence="8 9">
    <name type="scientific">Batillaria attramentaria</name>
    <dbReference type="NCBI Taxonomy" id="370345"/>
    <lineage>
        <taxon>Eukaryota</taxon>
        <taxon>Metazoa</taxon>
        <taxon>Spiralia</taxon>
        <taxon>Lophotrochozoa</taxon>
        <taxon>Mollusca</taxon>
        <taxon>Gastropoda</taxon>
        <taxon>Caenogastropoda</taxon>
        <taxon>Sorbeoconcha</taxon>
        <taxon>Cerithioidea</taxon>
        <taxon>Batillariidae</taxon>
        <taxon>Batillaria</taxon>
    </lineage>
</organism>
<evidence type="ECO:0000256" key="4">
    <source>
        <dbReference type="ARBA" id="ARBA00022490"/>
    </source>
</evidence>
<keyword evidence="6" id="KW-0496">Mitochondrion</keyword>
<evidence type="ECO:0000313" key="9">
    <source>
        <dbReference type="Proteomes" id="UP001519460"/>
    </source>
</evidence>
<dbReference type="SUPFAM" id="SSF48371">
    <property type="entry name" value="ARM repeat"/>
    <property type="match status" value="1"/>
</dbReference>
<keyword evidence="5" id="KW-0256">Endoplasmic reticulum</keyword>
<reference evidence="8 9" key="1">
    <citation type="journal article" date="2023" name="Sci. Data">
        <title>Genome assembly of the Korean intertidal mud-creeper Batillaria attramentaria.</title>
        <authorList>
            <person name="Patra A.K."/>
            <person name="Ho P.T."/>
            <person name="Jun S."/>
            <person name="Lee S.J."/>
            <person name="Kim Y."/>
            <person name="Won Y.J."/>
        </authorList>
    </citation>
    <scope>NUCLEOTIDE SEQUENCE [LARGE SCALE GENOMIC DNA]</scope>
    <source>
        <strain evidence="8">Wonlab-2016</strain>
    </source>
</reference>
<protein>
    <submittedName>
        <fullName evidence="8">Uncharacterized protein</fullName>
    </submittedName>
</protein>
<keyword evidence="9" id="KW-1185">Reference proteome</keyword>
<evidence type="ECO:0000256" key="5">
    <source>
        <dbReference type="ARBA" id="ARBA00022824"/>
    </source>
</evidence>
<evidence type="ECO:0000313" key="8">
    <source>
        <dbReference type="EMBL" id="KAK7475192.1"/>
    </source>
</evidence>
<proteinExistence type="predicted"/>
<evidence type="ECO:0000256" key="3">
    <source>
        <dbReference type="ARBA" id="ARBA00004514"/>
    </source>
</evidence>
<dbReference type="GO" id="GO:0005829">
    <property type="term" value="C:cytosol"/>
    <property type="evidence" value="ECO:0007669"/>
    <property type="project" value="UniProtKB-SubCell"/>
</dbReference>